<dbReference type="PROSITE" id="PS50931">
    <property type="entry name" value="HTH_LYSR"/>
    <property type="match status" value="1"/>
</dbReference>
<gene>
    <name evidence="6" type="ORF">HNQ51_000160</name>
</gene>
<evidence type="ECO:0000259" key="5">
    <source>
        <dbReference type="PROSITE" id="PS50931"/>
    </source>
</evidence>
<reference evidence="6 7" key="1">
    <citation type="submission" date="2020-08" db="EMBL/GenBank/DDBJ databases">
        <title>Genomic Encyclopedia of Type Strains, Phase IV (KMG-IV): sequencing the most valuable type-strain genomes for metagenomic binning, comparative biology and taxonomic classification.</title>
        <authorList>
            <person name="Goeker M."/>
        </authorList>
    </citation>
    <scope>NUCLEOTIDE SEQUENCE [LARGE SCALE GENOMIC DNA]</scope>
    <source>
        <strain evidence="6 7">DSM 23958</strain>
    </source>
</reference>
<evidence type="ECO:0000313" key="6">
    <source>
        <dbReference type="EMBL" id="MBB5202867.1"/>
    </source>
</evidence>
<comment type="similarity">
    <text evidence="1">Belongs to the LysR transcriptional regulatory family.</text>
</comment>
<keyword evidence="4" id="KW-0804">Transcription</keyword>
<evidence type="ECO:0000256" key="2">
    <source>
        <dbReference type="ARBA" id="ARBA00023015"/>
    </source>
</evidence>
<dbReference type="OrthoDB" id="9786526at2"/>
<evidence type="ECO:0000313" key="7">
    <source>
        <dbReference type="Proteomes" id="UP000554837"/>
    </source>
</evidence>
<dbReference type="PANTHER" id="PTHR30537:SF5">
    <property type="entry name" value="HTH-TYPE TRANSCRIPTIONAL ACTIVATOR TTDR-RELATED"/>
    <property type="match status" value="1"/>
</dbReference>
<dbReference type="AlphaFoldDB" id="A0A840RW15"/>
<dbReference type="Pfam" id="PF00126">
    <property type="entry name" value="HTH_1"/>
    <property type="match status" value="1"/>
</dbReference>
<dbReference type="Gene3D" id="3.40.190.290">
    <property type="match status" value="1"/>
</dbReference>
<dbReference type="GO" id="GO:0003700">
    <property type="term" value="F:DNA-binding transcription factor activity"/>
    <property type="evidence" value="ECO:0007669"/>
    <property type="project" value="InterPro"/>
</dbReference>
<dbReference type="SUPFAM" id="SSF53850">
    <property type="entry name" value="Periplasmic binding protein-like II"/>
    <property type="match status" value="1"/>
</dbReference>
<dbReference type="Gene3D" id="1.10.10.10">
    <property type="entry name" value="Winged helix-like DNA-binding domain superfamily/Winged helix DNA-binding domain"/>
    <property type="match status" value="1"/>
</dbReference>
<dbReference type="GO" id="GO:0043565">
    <property type="term" value="F:sequence-specific DNA binding"/>
    <property type="evidence" value="ECO:0007669"/>
    <property type="project" value="TreeGrafter"/>
</dbReference>
<organism evidence="6 7">
    <name type="scientific">Inhella inkyongensis</name>
    <dbReference type="NCBI Taxonomy" id="392593"/>
    <lineage>
        <taxon>Bacteria</taxon>
        <taxon>Pseudomonadati</taxon>
        <taxon>Pseudomonadota</taxon>
        <taxon>Betaproteobacteria</taxon>
        <taxon>Burkholderiales</taxon>
        <taxon>Sphaerotilaceae</taxon>
        <taxon>Inhella</taxon>
    </lineage>
</organism>
<evidence type="ECO:0000256" key="1">
    <source>
        <dbReference type="ARBA" id="ARBA00009437"/>
    </source>
</evidence>
<keyword evidence="2" id="KW-0805">Transcription regulation</keyword>
<proteinExistence type="inferred from homology"/>
<dbReference type="PANTHER" id="PTHR30537">
    <property type="entry name" value="HTH-TYPE TRANSCRIPTIONAL REGULATOR"/>
    <property type="match status" value="1"/>
</dbReference>
<dbReference type="InterPro" id="IPR005119">
    <property type="entry name" value="LysR_subst-bd"/>
</dbReference>
<keyword evidence="7" id="KW-1185">Reference proteome</keyword>
<dbReference type="InterPro" id="IPR000847">
    <property type="entry name" value="LysR_HTH_N"/>
</dbReference>
<dbReference type="GO" id="GO:0006351">
    <property type="term" value="P:DNA-templated transcription"/>
    <property type="evidence" value="ECO:0007669"/>
    <property type="project" value="TreeGrafter"/>
</dbReference>
<keyword evidence="3 6" id="KW-0238">DNA-binding</keyword>
<dbReference type="Pfam" id="PF03466">
    <property type="entry name" value="LysR_substrate"/>
    <property type="match status" value="1"/>
</dbReference>
<accession>A0A840RW15</accession>
<dbReference type="EMBL" id="JACHHO010000001">
    <property type="protein sequence ID" value="MBB5202867.1"/>
    <property type="molecule type" value="Genomic_DNA"/>
</dbReference>
<name>A0A840RW15_9BURK</name>
<dbReference type="InterPro" id="IPR036390">
    <property type="entry name" value="WH_DNA-bd_sf"/>
</dbReference>
<dbReference type="SUPFAM" id="SSF46785">
    <property type="entry name" value="Winged helix' DNA-binding domain"/>
    <property type="match status" value="1"/>
</dbReference>
<comment type="caution">
    <text evidence="6">The sequence shown here is derived from an EMBL/GenBank/DDBJ whole genome shotgun (WGS) entry which is preliminary data.</text>
</comment>
<dbReference type="FunFam" id="1.10.10.10:FF:000001">
    <property type="entry name" value="LysR family transcriptional regulator"/>
    <property type="match status" value="1"/>
</dbReference>
<dbReference type="InterPro" id="IPR058163">
    <property type="entry name" value="LysR-type_TF_proteobact-type"/>
</dbReference>
<dbReference type="InterPro" id="IPR036388">
    <property type="entry name" value="WH-like_DNA-bd_sf"/>
</dbReference>
<dbReference type="Proteomes" id="UP000554837">
    <property type="component" value="Unassembled WGS sequence"/>
</dbReference>
<evidence type="ECO:0000256" key="4">
    <source>
        <dbReference type="ARBA" id="ARBA00023163"/>
    </source>
</evidence>
<sequence>MDKIQLIQTFLAVVQEGGFAGAARSLSVSPPVVTRAINELEERLGVRLLTRTTRIVKVTPAGSQYAADCQRILEDLRVAEELACGLHGQAKGELKLTAPGWFGAKFLAPLVAEFLLAHPQVSAQCLFMDRVVNLLEEGVDVALRFAALPDSTMQAIPVGRMRVVTVAAPAYLARRGRPRRPDDLQVHETVASSVAPGMELRFRVDGQPHVVRVNPRLLCTTNEAVVAAAVAGFGVAQQMLYKVADPLAAGQLVPVLEDFEPPPLPVNLLHREGRFGSLKVRSFLDFAAAGLRQLPVLQA</sequence>
<dbReference type="PRINTS" id="PR00039">
    <property type="entry name" value="HTHLYSR"/>
</dbReference>
<evidence type="ECO:0000256" key="3">
    <source>
        <dbReference type="ARBA" id="ARBA00023125"/>
    </source>
</evidence>
<dbReference type="RefSeq" id="WP_138858043.1">
    <property type="nucleotide sequence ID" value="NZ_CP040709.1"/>
</dbReference>
<feature type="domain" description="HTH lysR-type" evidence="5">
    <location>
        <begin position="1"/>
        <end position="59"/>
    </location>
</feature>
<protein>
    <submittedName>
        <fullName evidence="6">DNA-binding transcriptional LysR family regulator</fullName>
    </submittedName>
</protein>